<dbReference type="AlphaFoldDB" id="A0A857JEP0"/>
<keyword evidence="1" id="KW-0547">Nucleotide-binding</keyword>
<dbReference type="InterPro" id="IPR029000">
    <property type="entry name" value="Cyclophilin-like_dom_sf"/>
</dbReference>
<sequence length="325" mass="34478">MKVERPGMYSLLQDLGRLGHQLIGVPVNGPMDEWSHRLANALVGNPADAAVLECTLTGPRVSFGQDVLIALCGADLQASAEGRPVPLQRPVMLRAGVALEFGERRAGARVYLAVRGGFATEPVLGSRSTYVRGGLGGFQGRALKKGDVLPLGAAEETPLAELLRDSGLPMLADLPRALTLPAHLPGRLRFVPGPHWAHFTDEAKDAFTTLPYRVSQETDRMGARLSGQALKLKAPLELVSEATVFGTVQVPPDGQPIVLMADRQSAGGYPKIGYVCSADLPLLAQSLPGDVLGFEPVTQQAAEELWLASETRLGAACAKAARSLR</sequence>
<dbReference type="GO" id="GO:0016787">
    <property type="term" value="F:hydrolase activity"/>
    <property type="evidence" value="ECO:0007669"/>
    <property type="project" value="UniProtKB-KW"/>
</dbReference>
<reference evidence="5 6" key="1">
    <citation type="submission" date="2020-01" db="EMBL/GenBank/DDBJ databases">
        <title>Genome sequencing of strain KACC 21265.</title>
        <authorList>
            <person name="Heo J."/>
            <person name="Kim S.-J."/>
            <person name="Kim J.-S."/>
            <person name="Hong S.-B."/>
            <person name="Kwon S.-W."/>
        </authorList>
    </citation>
    <scope>NUCLEOTIDE SEQUENCE [LARGE SCALE GENOMIC DNA]</scope>
    <source>
        <strain evidence="5 6">KACC 21265</strain>
    </source>
</reference>
<dbReference type="PANTHER" id="PTHR43309:SF3">
    <property type="entry name" value="5-OXOPROLINASE SUBUNIT C"/>
    <property type="match status" value="1"/>
</dbReference>
<feature type="domain" description="Carboxyltransferase" evidence="4">
    <location>
        <begin position="22"/>
        <end position="312"/>
    </location>
</feature>
<dbReference type="EMBL" id="CP047650">
    <property type="protein sequence ID" value="QHJ01590.1"/>
    <property type="molecule type" value="Genomic_DNA"/>
</dbReference>
<dbReference type="SMART" id="SM00797">
    <property type="entry name" value="AHS2"/>
    <property type="match status" value="1"/>
</dbReference>
<evidence type="ECO:0000256" key="1">
    <source>
        <dbReference type="ARBA" id="ARBA00022741"/>
    </source>
</evidence>
<keyword evidence="5" id="KW-0456">Lyase</keyword>
<gene>
    <name evidence="5" type="ORF">GT347_16730</name>
</gene>
<evidence type="ECO:0000259" key="4">
    <source>
        <dbReference type="SMART" id="SM00797"/>
    </source>
</evidence>
<organism evidence="5 6">
    <name type="scientific">Xylophilus rhododendri</name>
    <dbReference type="NCBI Taxonomy" id="2697032"/>
    <lineage>
        <taxon>Bacteria</taxon>
        <taxon>Pseudomonadati</taxon>
        <taxon>Pseudomonadota</taxon>
        <taxon>Betaproteobacteria</taxon>
        <taxon>Burkholderiales</taxon>
        <taxon>Xylophilus</taxon>
    </lineage>
</organism>
<dbReference type="Pfam" id="PF02626">
    <property type="entry name" value="CT_A_B"/>
    <property type="match status" value="1"/>
</dbReference>
<dbReference type="GO" id="GO:0016829">
    <property type="term" value="F:lyase activity"/>
    <property type="evidence" value="ECO:0007669"/>
    <property type="project" value="UniProtKB-KW"/>
</dbReference>
<dbReference type="KEGG" id="xyk:GT347_16730"/>
<dbReference type="Proteomes" id="UP000464787">
    <property type="component" value="Chromosome"/>
</dbReference>
<dbReference type="SUPFAM" id="SSF50891">
    <property type="entry name" value="Cyclophilin-like"/>
    <property type="match status" value="1"/>
</dbReference>
<dbReference type="NCBIfam" id="TIGR00724">
    <property type="entry name" value="urea_amlyse_rel"/>
    <property type="match status" value="1"/>
</dbReference>
<accession>A0A857JEP0</accession>
<evidence type="ECO:0000256" key="3">
    <source>
        <dbReference type="ARBA" id="ARBA00022840"/>
    </source>
</evidence>
<dbReference type="GO" id="GO:0005524">
    <property type="term" value="F:ATP binding"/>
    <property type="evidence" value="ECO:0007669"/>
    <property type="project" value="UniProtKB-KW"/>
</dbReference>
<keyword evidence="3" id="KW-0067">ATP-binding</keyword>
<proteinExistence type="predicted"/>
<protein>
    <submittedName>
        <fullName evidence="5">5-oxoprolinase/urea amidolyase family protein</fullName>
    </submittedName>
</protein>
<keyword evidence="2" id="KW-0378">Hydrolase</keyword>
<evidence type="ECO:0000313" key="5">
    <source>
        <dbReference type="EMBL" id="QHJ01590.1"/>
    </source>
</evidence>
<name>A0A857JEP0_9BURK</name>
<dbReference type="Gene3D" id="2.40.100.10">
    <property type="entry name" value="Cyclophilin-like"/>
    <property type="match status" value="1"/>
</dbReference>
<dbReference type="InterPro" id="IPR052708">
    <property type="entry name" value="PxpC"/>
</dbReference>
<keyword evidence="6" id="KW-1185">Reference proteome</keyword>
<evidence type="ECO:0000313" key="6">
    <source>
        <dbReference type="Proteomes" id="UP000464787"/>
    </source>
</evidence>
<dbReference type="PANTHER" id="PTHR43309">
    <property type="entry name" value="5-OXOPROLINASE SUBUNIT C"/>
    <property type="match status" value="1"/>
</dbReference>
<dbReference type="InterPro" id="IPR003778">
    <property type="entry name" value="CT_A_B"/>
</dbReference>
<evidence type="ECO:0000256" key="2">
    <source>
        <dbReference type="ARBA" id="ARBA00022801"/>
    </source>
</evidence>